<organism evidence="6">
    <name type="scientific">Arabidopsis thaliana</name>
    <name type="common">Mouse-ear cress</name>
    <dbReference type="NCBI Taxonomy" id="3702"/>
    <lineage>
        <taxon>Eukaryota</taxon>
        <taxon>Viridiplantae</taxon>
        <taxon>Streptophyta</taxon>
        <taxon>Embryophyta</taxon>
        <taxon>Tracheophyta</taxon>
        <taxon>Spermatophyta</taxon>
        <taxon>Magnoliopsida</taxon>
        <taxon>eudicotyledons</taxon>
        <taxon>Gunneridae</taxon>
        <taxon>Pentapetalae</taxon>
        <taxon>rosids</taxon>
        <taxon>malvids</taxon>
        <taxon>Brassicales</taxon>
        <taxon>Brassicaceae</taxon>
        <taxon>Camelineae</taxon>
        <taxon>Arabidopsis</taxon>
    </lineage>
</organism>
<dbReference type="ExpressionAtlas" id="Q9FKH7">
    <property type="expression patterns" value="baseline and differential"/>
</dbReference>
<dbReference type="InterPro" id="IPR004342">
    <property type="entry name" value="EXS_C"/>
</dbReference>
<keyword evidence="3" id="KW-1133">Transmembrane helix</keyword>
<comment type="subcellular location">
    <subcellularLocation>
        <location evidence="1">Membrane</location>
        <topology evidence="1">Multi-pass membrane protein</topology>
    </subcellularLocation>
</comment>
<evidence type="ECO:0000256" key="2">
    <source>
        <dbReference type="ARBA" id="ARBA00022692"/>
    </source>
</evidence>
<evidence type="ECO:0000256" key="4">
    <source>
        <dbReference type="ARBA" id="ARBA00023136"/>
    </source>
</evidence>
<accession>Q9FKH7</accession>
<protein>
    <recommendedName>
        <fullName evidence="5">EXS domain-containing protein</fullName>
    </recommendedName>
</protein>
<dbReference type="PANTHER" id="PTHR10783">
    <property type="entry name" value="XENOTROPIC AND POLYTROPIC RETROVIRUS RECEPTOR 1-RELATED"/>
    <property type="match status" value="1"/>
</dbReference>
<reference evidence="6" key="1">
    <citation type="journal article" date="1998" name="DNA Res.">
        <title>Structural analysis of Arabidopsis thaliana chromosome 5. V. Sequence features of the regions of 1,381,565 bp covered by twenty one physically assigned P1 and TAC clones.</title>
        <authorList>
            <person name="Kaneko T."/>
            <person name="Kotani H."/>
            <person name="Nakamura Y."/>
            <person name="Sato S."/>
            <person name="Asamizu E."/>
            <person name="Miyajima N."/>
            <person name="Tabata S."/>
        </authorList>
    </citation>
    <scope>NUCLEOTIDE SEQUENCE [LARGE SCALE GENOMIC DNA]</scope>
</reference>
<evidence type="ECO:0000256" key="1">
    <source>
        <dbReference type="ARBA" id="ARBA00004141"/>
    </source>
</evidence>
<dbReference type="Pfam" id="PF03124">
    <property type="entry name" value="EXS"/>
    <property type="match status" value="1"/>
</dbReference>
<evidence type="ECO:0000256" key="3">
    <source>
        <dbReference type="ARBA" id="ARBA00022989"/>
    </source>
</evidence>
<dbReference type="EMBL" id="AB011485">
    <property type="protein sequence ID" value="BAB09270.1"/>
    <property type="molecule type" value="Genomic_DNA"/>
</dbReference>
<dbReference type="PROSITE" id="PS51380">
    <property type="entry name" value="EXS"/>
    <property type="match status" value="1"/>
</dbReference>
<evidence type="ECO:0000313" key="6">
    <source>
        <dbReference type="EMBL" id="BAB09270.1"/>
    </source>
</evidence>
<feature type="domain" description="EXS" evidence="5">
    <location>
        <begin position="86"/>
        <end position="286"/>
    </location>
</feature>
<keyword evidence="2" id="KW-0812">Transmembrane</keyword>
<keyword evidence="4" id="KW-0472">Membrane</keyword>
<reference key="2">
    <citation type="journal article" date="2000" name="Nature">
        <title>Sequence and analysis of chromosome 5 of the plant Arabidopsis thaliana.</title>
        <authorList>
            <consortium name="Kazusa DNA Research Institute"/>
            <consortium name="Cold Spring Harbor and Washington University in St Louis Sequencing Consortium"/>
            <consortium name="European Union Arabidopsis Genome Sequencing Consortium"/>
            <person name="Tabata S."/>
            <person name="Kaneko T."/>
            <person name="Nakamura Y."/>
            <person name="Kotani H."/>
            <person name="Kato T."/>
            <person name="Asamizu E."/>
            <person name="Miyajima N."/>
            <person name="Sasamoto S."/>
            <person name="Kimura T."/>
            <person name="Hosouchi T."/>
            <person name="Kawashima K."/>
            <person name="Kohara M."/>
            <person name="Matsumoto M."/>
            <person name="Matsuno A."/>
            <person name="Muraki A."/>
            <person name="Nakayama S."/>
            <person name="Nakazaki N."/>
            <person name="Naruo K."/>
            <person name="Okumura S."/>
            <person name="Shinpo S."/>
            <person name="Takeuchi C."/>
            <person name="Wada T."/>
            <person name="Watanabe A."/>
            <person name="Yamada M."/>
            <person name="Yasuda M."/>
            <person name="Sato S."/>
            <person name="de la Bastide M."/>
            <person name="Huang E."/>
            <person name="Spiegel L."/>
            <person name="Gnoj L."/>
            <person name="O'Shaughnessy A."/>
            <person name="Preston R."/>
            <person name="Habermann K."/>
            <person name="Murray J."/>
            <person name="Johnson D."/>
            <person name="Rohlfing T."/>
            <person name="Nelson J."/>
            <person name="Stoneking T."/>
            <person name="Pepin K."/>
            <person name="Spieth J."/>
            <person name="Sekhon M."/>
            <person name="Armstrong J."/>
            <person name="Becker M."/>
            <person name="Belter E."/>
            <person name="Cordum H."/>
            <person name="Cordes M."/>
            <person name="Courtney L."/>
            <person name="Courtney W."/>
            <person name="Dante M."/>
            <person name="Du H."/>
            <person name="Edwards J."/>
            <person name="Fryman J."/>
            <person name="Haakensen B."/>
            <person name="Lamar E."/>
            <person name="Latreille P."/>
            <person name="Leonard S."/>
            <person name="Meyer R."/>
            <person name="Mulvaney E."/>
            <person name="Ozersky P."/>
            <person name="Riley A."/>
            <person name="Strowmatt C."/>
            <person name="Wagner-McPherson C."/>
            <person name="Wollam A."/>
            <person name="Yoakum M."/>
            <person name="Bell M."/>
            <person name="Dedhia N."/>
            <person name="Parnell L."/>
            <person name="Shah R."/>
            <person name="Rodriguez M."/>
            <person name="See L.H."/>
            <person name="Vil D."/>
            <person name="Baker J."/>
            <person name="Kirchoff K."/>
            <person name="Toth K."/>
            <person name="King L."/>
            <person name="Bahret A."/>
            <person name="Miller B."/>
            <person name="Marra M."/>
            <person name="Martienssen R."/>
            <person name="McCombie W.R."/>
            <person name="Wilson R.K."/>
            <person name="Murphy G."/>
            <person name="Bancroft I."/>
            <person name="Volckaert G."/>
            <person name="Wambutt R."/>
            <person name="Dusterhoft A."/>
            <person name="Stiekema W."/>
            <person name="Pohl T."/>
            <person name="Entian K.D."/>
            <person name="Terryn N."/>
            <person name="Hartley N."/>
            <person name="Bent E."/>
            <person name="Johnson S."/>
            <person name="Langham S.A."/>
            <person name="McCullagh B."/>
            <person name="Robben J."/>
            <person name="Grymonprez B."/>
            <person name="Zimmermann W."/>
            <person name="Ramsperger U."/>
            <person name="Wedler H."/>
            <person name="Balke K."/>
            <person name="Wedler E."/>
            <person name="Peters S."/>
            <person name="van Staveren M."/>
            <person name="Dirkse W."/>
            <person name="Mooijman P."/>
            <person name="Lankhorst R.K."/>
            <person name="Weitzenegger T."/>
            <person name="Bothe G."/>
            <person name="Rose M."/>
            <person name="Hauf J."/>
            <person name="Berneiser S."/>
            <person name="Hempel S."/>
            <person name="Feldpausch M."/>
            <person name="Lamberth S."/>
            <person name="Villarroel R."/>
            <person name="Gielen J."/>
            <person name="Ardiles W."/>
            <person name="Bents O."/>
            <person name="Lemcke K."/>
            <person name="Kolesov G."/>
            <person name="Mayer K."/>
            <person name="Rudd S."/>
            <person name="Schoof H."/>
            <person name="Schueller C."/>
            <person name="Zaccaria P."/>
            <person name="Mewes H.W."/>
            <person name="Bevan M."/>
            <person name="Fransz P."/>
        </authorList>
    </citation>
    <scope>NUCLEOTIDE SEQUENCE [LARGE SCALE GENOMIC DNA]</scope>
    <source>
        <strain>cv. Columbia</strain>
    </source>
</reference>
<name>Q9FKH7_ARATH</name>
<sequence length="286" mass="33430">MWMTIIVPTSMTAYLYLYSHGEVSLAASQPSIFSAENIMEDSFSTAANYISRLLFGRYSDLHGKERSVCRMVHRQVATIAWFEADAVCGSHQIAIPLVLVFPYICRLLQCLRQYKDTKEKSSLLNALKYSTAVPVIFLSALKYHVMPESWTSFYRPLWLFSSVINSLYSFYWDVTRDWDLSGFTKIFKFSRPSTISNLLYGRQWVYFWVIGSNLVLRCAWTYKLSAHLRHNYITVFTMTAMEMLRRFQWVFFRVENEWNKITKSHPMGEISLEEDKLLGSTTPHDV</sequence>
<dbReference type="GO" id="GO:0016020">
    <property type="term" value="C:membrane"/>
    <property type="evidence" value="ECO:0007669"/>
    <property type="project" value="UniProtKB-SubCell"/>
</dbReference>
<evidence type="ECO:0000259" key="5">
    <source>
        <dbReference type="PROSITE" id="PS51380"/>
    </source>
</evidence>
<dbReference type="AlphaFoldDB" id="Q9FKH7"/>
<proteinExistence type="predicted"/>
<dbReference type="PANTHER" id="PTHR10783:SF46">
    <property type="entry name" value="PROTEIN ERD1 HOMOLOG 2"/>
    <property type="match status" value="1"/>
</dbReference>